<evidence type="ECO:0000256" key="5">
    <source>
        <dbReference type="ARBA" id="ARBA00022989"/>
    </source>
</evidence>
<dbReference type="PROSITE" id="PS50262">
    <property type="entry name" value="G_PROTEIN_RECEP_F1_2"/>
    <property type="match status" value="1"/>
</dbReference>
<evidence type="ECO:0000256" key="9">
    <source>
        <dbReference type="ARBA" id="ARBA00023224"/>
    </source>
</evidence>
<dbReference type="SUPFAM" id="SSF81321">
    <property type="entry name" value="Family A G protein-coupled receptor-like"/>
    <property type="match status" value="1"/>
</dbReference>
<dbReference type="Proteomes" id="UP000325440">
    <property type="component" value="Unassembled WGS sequence"/>
</dbReference>
<dbReference type="PRINTS" id="PR00237">
    <property type="entry name" value="GPCRRHODOPSN"/>
</dbReference>
<dbReference type="GO" id="GO:0030594">
    <property type="term" value="F:neurotransmitter receptor activity"/>
    <property type="evidence" value="ECO:0007669"/>
    <property type="project" value="TreeGrafter"/>
</dbReference>
<accession>A0A5E4MEG5</accession>
<dbReference type="Gene3D" id="1.20.1070.10">
    <property type="entry name" value="Rhodopsin 7-helix transmembrane proteins"/>
    <property type="match status" value="1"/>
</dbReference>
<dbReference type="EMBL" id="CABPRJ010000489">
    <property type="protein sequence ID" value="VVC29247.1"/>
    <property type="molecule type" value="Genomic_DNA"/>
</dbReference>
<dbReference type="GO" id="GO:0030425">
    <property type="term" value="C:dendrite"/>
    <property type="evidence" value="ECO:0007669"/>
    <property type="project" value="TreeGrafter"/>
</dbReference>
<comment type="similarity">
    <text evidence="2">Belongs to the G-protein coupled receptor 1 family.</text>
</comment>
<dbReference type="GO" id="GO:0005886">
    <property type="term" value="C:plasma membrane"/>
    <property type="evidence" value="ECO:0007669"/>
    <property type="project" value="UniProtKB-SubCell"/>
</dbReference>
<evidence type="ECO:0000256" key="8">
    <source>
        <dbReference type="ARBA" id="ARBA00023170"/>
    </source>
</evidence>
<keyword evidence="8 12" id="KW-0675">Receptor</keyword>
<evidence type="ECO:0000256" key="1">
    <source>
        <dbReference type="ARBA" id="ARBA00004651"/>
    </source>
</evidence>
<sequence>MCCKLPKKVEFRIHCAVACYAKCCFLIDLMYYGVTVDTRGNTCGKHPRTVCRVIDCSFVCGRSPSVWYRDPREPTPCHQSSSSARRHRPSHADDVISIRLRRWLCSWRLANTSSGTGGASGTGTLRDGGGGWDGSSGVCRVCVAVIGNDSVGPTSASSLLQTRLQPPPPTPLVGQPNGTVGPITVDGVSIGSGADGGDGGAFDDGYWWWALLAVFLVLATAAGNILVCLAITWERRLQNVTNYFLMSLAVTDLMVAVLVMPVGILTLVKGTCSAFNVSSKNITIFSYHHIDVTSCLKEF</sequence>
<reference evidence="12 13" key="1">
    <citation type="submission" date="2019-08" db="EMBL/GenBank/DDBJ databases">
        <authorList>
            <person name="Alioto T."/>
            <person name="Alioto T."/>
            <person name="Gomez Garrido J."/>
        </authorList>
    </citation>
    <scope>NUCLEOTIDE SEQUENCE [LARGE SCALE GENOMIC DNA]</scope>
</reference>
<evidence type="ECO:0000256" key="2">
    <source>
        <dbReference type="ARBA" id="ARBA00010663"/>
    </source>
</evidence>
<evidence type="ECO:0000256" key="3">
    <source>
        <dbReference type="ARBA" id="ARBA00022475"/>
    </source>
</evidence>
<dbReference type="GO" id="GO:0045202">
    <property type="term" value="C:synapse"/>
    <property type="evidence" value="ECO:0007669"/>
    <property type="project" value="GOC"/>
</dbReference>
<evidence type="ECO:0000313" key="12">
    <source>
        <dbReference type="EMBL" id="VVC29247.1"/>
    </source>
</evidence>
<feature type="transmembrane region" description="Helical" evidence="10">
    <location>
        <begin position="206"/>
        <end position="231"/>
    </location>
</feature>
<dbReference type="GO" id="GO:0007268">
    <property type="term" value="P:chemical synaptic transmission"/>
    <property type="evidence" value="ECO:0007669"/>
    <property type="project" value="TreeGrafter"/>
</dbReference>
<feature type="domain" description="G-protein coupled receptors family 1 profile" evidence="11">
    <location>
        <begin position="223"/>
        <end position="262"/>
    </location>
</feature>
<dbReference type="InterPro" id="IPR000276">
    <property type="entry name" value="GPCR_Rhodpsn"/>
</dbReference>
<protein>
    <submittedName>
        <fullName evidence="12">G protein-coupled receptor, rhodopsin-like,GPCR, rhodopsin-like, 7TM</fullName>
    </submittedName>
</protein>
<evidence type="ECO:0000313" key="13">
    <source>
        <dbReference type="Proteomes" id="UP000325440"/>
    </source>
</evidence>
<keyword evidence="7 10" id="KW-0472">Membrane</keyword>
<proteinExistence type="inferred from homology"/>
<dbReference type="PANTHER" id="PTHR24247:SF222">
    <property type="entry name" value="5-HYDROXYTRYPTAMINE (SEROTONIN) RECEPTOR 2B, ISOFORM E"/>
    <property type="match status" value="1"/>
</dbReference>
<dbReference type="InterPro" id="IPR017452">
    <property type="entry name" value="GPCR_Rhodpsn_7TM"/>
</dbReference>
<gene>
    <name evidence="12" type="ORF">CINCED_3A008628</name>
</gene>
<keyword evidence="9" id="KW-0807">Transducer</keyword>
<keyword evidence="3" id="KW-1003">Cell membrane</keyword>
<name>A0A5E4MEG5_9HEMI</name>
<evidence type="ECO:0000256" key="6">
    <source>
        <dbReference type="ARBA" id="ARBA00023040"/>
    </source>
</evidence>
<dbReference type="PANTHER" id="PTHR24247">
    <property type="entry name" value="5-HYDROXYTRYPTAMINE RECEPTOR"/>
    <property type="match status" value="1"/>
</dbReference>
<keyword evidence="5 10" id="KW-1133">Transmembrane helix</keyword>
<comment type="subcellular location">
    <subcellularLocation>
        <location evidence="1">Cell membrane</location>
        <topology evidence="1">Multi-pass membrane protein</topology>
    </subcellularLocation>
</comment>
<dbReference type="Pfam" id="PF00001">
    <property type="entry name" value="7tm_1"/>
    <property type="match status" value="1"/>
</dbReference>
<keyword evidence="6" id="KW-0297">G-protein coupled receptor</keyword>
<evidence type="ECO:0000259" key="11">
    <source>
        <dbReference type="PROSITE" id="PS50262"/>
    </source>
</evidence>
<dbReference type="GO" id="GO:0007210">
    <property type="term" value="P:serotonin receptor signaling pathway"/>
    <property type="evidence" value="ECO:0007669"/>
    <property type="project" value="TreeGrafter"/>
</dbReference>
<evidence type="ECO:0000256" key="4">
    <source>
        <dbReference type="ARBA" id="ARBA00022692"/>
    </source>
</evidence>
<evidence type="ECO:0000256" key="7">
    <source>
        <dbReference type="ARBA" id="ARBA00023136"/>
    </source>
</evidence>
<evidence type="ECO:0000256" key="10">
    <source>
        <dbReference type="SAM" id="Phobius"/>
    </source>
</evidence>
<dbReference type="GO" id="GO:0004993">
    <property type="term" value="F:G protein-coupled serotonin receptor activity"/>
    <property type="evidence" value="ECO:0007669"/>
    <property type="project" value="TreeGrafter"/>
</dbReference>
<keyword evidence="4 10" id="KW-0812">Transmembrane</keyword>
<dbReference type="AlphaFoldDB" id="A0A5E4MEG5"/>
<dbReference type="GO" id="GO:0007187">
    <property type="term" value="P:G protein-coupled receptor signaling pathway, coupled to cyclic nucleotide second messenger"/>
    <property type="evidence" value="ECO:0007669"/>
    <property type="project" value="TreeGrafter"/>
</dbReference>
<dbReference type="OrthoDB" id="10034726at2759"/>
<feature type="transmembrane region" description="Helical" evidence="10">
    <location>
        <begin position="243"/>
        <end position="268"/>
    </location>
</feature>
<organism evidence="12 13">
    <name type="scientific">Cinara cedri</name>
    <dbReference type="NCBI Taxonomy" id="506608"/>
    <lineage>
        <taxon>Eukaryota</taxon>
        <taxon>Metazoa</taxon>
        <taxon>Ecdysozoa</taxon>
        <taxon>Arthropoda</taxon>
        <taxon>Hexapoda</taxon>
        <taxon>Insecta</taxon>
        <taxon>Pterygota</taxon>
        <taxon>Neoptera</taxon>
        <taxon>Paraneoptera</taxon>
        <taxon>Hemiptera</taxon>
        <taxon>Sternorrhyncha</taxon>
        <taxon>Aphidomorpha</taxon>
        <taxon>Aphidoidea</taxon>
        <taxon>Aphididae</taxon>
        <taxon>Lachninae</taxon>
        <taxon>Cinara</taxon>
    </lineage>
</organism>
<keyword evidence="13" id="KW-1185">Reference proteome</keyword>